<dbReference type="InterPro" id="IPR035979">
    <property type="entry name" value="RBD_domain_sf"/>
</dbReference>
<evidence type="ECO:0000259" key="7">
    <source>
        <dbReference type="PROSITE" id="PS50102"/>
    </source>
</evidence>
<gene>
    <name evidence="8" type="ORF">NQ315_013985</name>
</gene>
<feature type="region of interest" description="Disordered" evidence="6">
    <location>
        <begin position="355"/>
        <end position="401"/>
    </location>
</feature>
<dbReference type="InterPro" id="IPR000504">
    <property type="entry name" value="RRM_dom"/>
</dbReference>
<evidence type="ECO:0000256" key="2">
    <source>
        <dbReference type="ARBA" id="ARBA00022737"/>
    </source>
</evidence>
<dbReference type="PANTHER" id="PTHR48039">
    <property type="entry name" value="RNA-BINDING MOTIF PROTEIN 14B"/>
    <property type="match status" value="1"/>
</dbReference>
<evidence type="ECO:0000313" key="9">
    <source>
        <dbReference type="Proteomes" id="UP001159042"/>
    </source>
</evidence>
<evidence type="ECO:0000313" key="8">
    <source>
        <dbReference type="EMBL" id="KAJ8913580.1"/>
    </source>
</evidence>
<dbReference type="Gene3D" id="3.30.70.330">
    <property type="match status" value="2"/>
</dbReference>
<dbReference type="GO" id="GO:0003729">
    <property type="term" value="F:mRNA binding"/>
    <property type="evidence" value="ECO:0007669"/>
    <property type="project" value="TreeGrafter"/>
</dbReference>
<dbReference type="AlphaFoldDB" id="A0AAV8VHX3"/>
<reference evidence="8 9" key="1">
    <citation type="journal article" date="2023" name="Insect Mol. Biol.">
        <title>Genome sequencing provides insights into the evolution of gene families encoding plant cell wall-degrading enzymes in longhorned beetles.</title>
        <authorList>
            <person name="Shin N.R."/>
            <person name="Okamura Y."/>
            <person name="Kirsch R."/>
            <person name="Pauchet Y."/>
        </authorList>
    </citation>
    <scope>NUCLEOTIDE SEQUENCE [LARGE SCALE GENOMIC DNA]</scope>
    <source>
        <strain evidence="8">EAD_L_NR</strain>
    </source>
</reference>
<feature type="domain" description="RRM" evidence="7">
    <location>
        <begin position="194"/>
        <end position="279"/>
    </location>
</feature>
<dbReference type="GO" id="GO:0005730">
    <property type="term" value="C:nucleolus"/>
    <property type="evidence" value="ECO:0007669"/>
    <property type="project" value="TreeGrafter"/>
</dbReference>
<evidence type="ECO:0000256" key="3">
    <source>
        <dbReference type="ARBA" id="ARBA00022884"/>
    </source>
</evidence>
<comment type="subcellular location">
    <subcellularLocation>
        <location evidence="1">Nucleus</location>
    </subcellularLocation>
</comment>
<feature type="non-terminal residue" evidence="8">
    <location>
        <position position="428"/>
    </location>
</feature>
<dbReference type="FunFam" id="3.30.70.330:FF:000182">
    <property type="entry name" value="RNA-binding motif protein 28"/>
    <property type="match status" value="1"/>
</dbReference>
<dbReference type="InterPro" id="IPR012677">
    <property type="entry name" value="Nucleotide-bd_a/b_plait_sf"/>
</dbReference>
<keyword evidence="2" id="KW-0677">Repeat</keyword>
<evidence type="ECO:0000256" key="6">
    <source>
        <dbReference type="SAM" id="MobiDB-lite"/>
    </source>
</evidence>
<organism evidence="8 9">
    <name type="scientific">Exocentrus adspersus</name>
    <dbReference type="NCBI Taxonomy" id="1586481"/>
    <lineage>
        <taxon>Eukaryota</taxon>
        <taxon>Metazoa</taxon>
        <taxon>Ecdysozoa</taxon>
        <taxon>Arthropoda</taxon>
        <taxon>Hexapoda</taxon>
        <taxon>Insecta</taxon>
        <taxon>Pterygota</taxon>
        <taxon>Neoptera</taxon>
        <taxon>Endopterygota</taxon>
        <taxon>Coleoptera</taxon>
        <taxon>Polyphaga</taxon>
        <taxon>Cucujiformia</taxon>
        <taxon>Chrysomeloidea</taxon>
        <taxon>Cerambycidae</taxon>
        <taxon>Lamiinae</taxon>
        <taxon>Acanthocinini</taxon>
        <taxon>Exocentrus</taxon>
    </lineage>
</organism>
<evidence type="ECO:0000256" key="1">
    <source>
        <dbReference type="ARBA" id="ARBA00004123"/>
    </source>
</evidence>
<evidence type="ECO:0000256" key="5">
    <source>
        <dbReference type="PROSITE-ProRule" id="PRU00176"/>
    </source>
</evidence>
<feature type="domain" description="RRM" evidence="7">
    <location>
        <begin position="46"/>
        <end position="135"/>
    </location>
</feature>
<proteinExistence type="predicted"/>
<evidence type="ECO:0000256" key="4">
    <source>
        <dbReference type="ARBA" id="ARBA00023242"/>
    </source>
</evidence>
<dbReference type="SUPFAM" id="SSF54928">
    <property type="entry name" value="RNA-binding domain, RBD"/>
    <property type="match status" value="1"/>
</dbReference>
<accession>A0AAV8VHX3</accession>
<dbReference type="EMBL" id="JANEYG010000091">
    <property type="protein sequence ID" value="KAJ8913580.1"/>
    <property type="molecule type" value="Genomic_DNA"/>
</dbReference>
<keyword evidence="4" id="KW-0539">Nucleus</keyword>
<name>A0AAV8VHX3_9CUCU</name>
<feature type="compositionally biased region" description="Basic residues" evidence="6">
    <location>
        <begin position="365"/>
        <end position="378"/>
    </location>
</feature>
<dbReference type="SMART" id="SM00360">
    <property type="entry name" value="RRM"/>
    <property type="match status" value="2"/>
</dbReference>
<dbReference type="PANTHER" id="PTHR48039:SF5">
    <property type="entry name" value="RNA-BINDING PROTEIN 28"/>
    <property type="match status" value="1"/>
</dbReference>
<dbReference type="InterPro" id="IPR051945">
    <property type="entry name" value="RRM_MRD1_RNA_proc_ribogen"/>
</dbReference>
<dbReference type="CDD" id="cd12416">
    <property type="entry name" value="RRM4_RBM28_like"/>
    <property type="match status" value="1"/>
</dbReference>
<dbReference type="Pfam" id="PF00076">
    <property type="entry name" value="RRM_1"/>
    <property type="match status" value="2"/>
</dbReference>
<protein>
    <recommendedName>
        <fullName evidence="7">RRM domain-containing protein</fullName>
    </recommendedName>
</protein>
<feature type="compositionally biased region" description="Basic and acidic residues" evidence="6">
    <location>
        <begin position="355"/>
        <end position="364"/>
    </location>
</feature>
<sequence length="428" mass="48990">MTGHGGNFHLLDQLDVDENKEISKISASVTRSEIIHSRSNDICEGKTVFVRNVPFRATNDDLKQCMLQFGHVYYALICVDKIMECSKGTAFVKFLNKEDADKALNAGTNLTLLGNILDCYPALDRNAIQKKVQEKAQRIIPKDSRNMYLVKEGVIMAGSKAAEGVSVNDMTKRLKIEQYRTQILRNLNMFVSKERLVVHNIPSKWDDKKLQILFKKHGGPRAVIKEARIMRDMKNVDKKGIGKSKEYGFVTFTKHENALMALRNLNNNPNIFSPDKRPIITFSVENKKNLLKRLQKSKPNSVTNCKVHNENNKLPSVSGNVENCFTTDINTNEINLQSHFLGVTTKPGMKEKMRNKHKLSEQAKLHVKNTKRQKKRSTKTLNEKKEGFIKQPKQKKNKRNTYGRDAFAKIINEYKNKLVTVPQVMKFK</sequence>
<keyword evidence="3 5" id="KW-0694">RNA-binding</keyword>
<dbReference type="PROSITE" id="PS50102">
    <property type="entry name" value="RRM"/>
    <property type="match status" value="2"/>
</dbReference>
<comment type="caution">
    <text evidence="8">The sequence shown here is derived from an EMBL/GenBank/DDBJ whole genome shotgun (WGS) entry which is preliminary data.</text>
</comment>
<feature type="compositionally biased region" description="Basic residues" evidence="6">
    <location>
        <begin position="392"/>
        <end position="401"/>
    </location>
</feature>
<keyword evidence="9" id="KW-1185">Reference proteome</keyword>
<dbReference type="Proteomes" id="UP001159042">
    <property type="component" value="Unassembled WGS sequence"/>
</dbReference>